<dbReference type="GO" id="GO:0045893">
    <property type="term" value="P:positive regulation of DNA-templated transcription"/>
    <property type="evidence" value="ECO:0007669"/>
    <property type="project" value="UniProtKB-ARBA"/>
</dbReference>
<dbReference type="InterPro" id="IPR001789">
    <property type="entry name" value="Sig_transdc_resp-reg_receiver"/>
</dbReference>
<reference evidence="12 13" key="1">
    <citation type="submission" date="2019-07" db="EMBL/GenBank/DDBJ databases">
        <authorList>
            <person name="Cremers G."/>
        </authorList>
    </citation>
    <scope>NUCLEOTIDE SEQUENCE [LARGE SCALE GENOMIC DNA]</scope>
</reference>
<evidence type="ECO:0000313" key="12">
    <source>
        <dbReference type="EMBL" id="VUZ85852.1"/>
    </source>
</evidence>
<dbReference type="CDD" id="cd00383">
    <property type="entry name" value="trans_reg_C"/>
    <property type="match status" value="1"/>
</dbReference>
<evidence type="ECO:0000256" key="6">
    <source>
        <dbReference type="ARBA" id="ARBA00023125"/>
    </source>
</evidence>
<dbReference type="PANTHER" id="PTHR48111">
    <property type="entry name" value="REGULATOR OF RPOS"/>
    <property type="match status" value="1"/>
</dbReference>
<dbReference type="FunFam" id="3.40.50.2300:FF:000021">
    <property type="entry name" value="Two-component system response regulator KdpE"/>
    <property type="match status" value="1"/>
</dbReference>
<keyword evidence="3 8" id="KW-0597">Phosphoprotein</keyword>
<dbReference type="Gene3D" id="3.40.50.2300">
    <property type="match status" value="1"/>
</dbReference>
<organism evidence="12 13">
    <name type="scientific">Candidatus Methylomirabilis lanthanidiphila</name>
    <dbReference type="NCBI Taxonomy" id="2211376"/>
    <lineage>
        <taxon>Bacteria</taxon>
        <taxon>Candidatus Methylomirabilota</taxon>
        <taxon>Candidatus Methylomirabilia</taxon>
        <taxon>Candidatus Methylomirabilales</taxon>
        <taxon>Candidatus Methylomirabilaceae</taxon>
        <taxon>Candidatus Methylomirabilis</taxon>
    </lineage>
</organism>
<name>A0A564ZMH3_9BACT</name>
<dbReference type="InterPro" id="IPR036388">
    <property type="entry name" value="WH-like_DNA-bd_sf"/>
</dbReference>
<keyword evidence="2" id="KW-0963">Cytoplasm</keyword>
<keyword evidence="4" id="KW-0902">Two-component regulatory system</keyword>
<evidence type="ECO:0000259" key="11">
    <source>
        <dbReference type="PROSITE" id="PS51755"/>
    </source>
</evidence>
<feature type="domain" description="Response regulatory" evidence="10">
    <location>
        <begin position="24"/>
        <end position="137"/>
    </location>
</feature>
<protein>
    <submittedName>
        <fullName evidence="12">Fis family transcriptional regulator</fullName>
    </submittedName>
</protein>
<dbReference type="PANTHER" id="PTHR48111:SF50">
    <property type="entry name" value="KDP OPERON TRANSCRIPTIONAL REGULATORY PROTEIN KDPE"/>
    <property type="match status" value="1"/>
</dbReference>
<evidence type="ECO:0000256" key="3">
    <source>
        <dbReference type="ARBA" id="ARBA00022553"/>
    </source>
</evidence>
<dbReference type="Pfam" id="PF00486">
    <property type="entry name" value="Trans_reg_C"/>
    <property type="match status" value="1"/>
</dbReference>
<feature type="modified residue" description="4-aspartylphosphate" evidence="8">
    <location>
        <position position="73"/>
    </location>
</feature>
<dbReference type="EMBL" id="CABIKM010000035">
    <property type="protein sequence ID" value="VUZ85852.1"/>
    <property type="molecule type" value="Genomic_DNA"/>
</dbReference>
<dbReference type="GO" id="GO:0005829">
    <property type="term" value="C:cytosol"/>
    <property type="evidence" value="ECO:0007669"/>
    <property type="project" value="TreeGrafter"/>
</dbReference>
<evidence type="ECO:0000256" key="9">
    <source>
        <dbReference type="PROSITE-ProRule" id="PRU01091"/>
    </source>
</evidence>
<dbReference type="AlphaFoldDB" id="A0A564ZMH3"/>
<dbReference type="InterPro" id="IPR011006">
    <property type="entry name" value="CheY-like_superfamily"/>
</dbReference>
<evidence type="ECO:0000259" key="10">
    <source>
        <dbReference type="PROSITE" id="PS50110"/>
    </source>
</evidence>
<dbReference type="InterPro" id="IPR001867">
    <property type="entry name" value="OmpR/PhoB-type_DNA-bd"/>
</dbReference>
<evidence type="ECO:0000256" key="5">
    <source>
        <dbReference type="ARBA" id="ARBA00023015"/>
    </source>
</evidence>
<proteinExistence type="predicted"/>
<dbReference type="Pfam" id="PF00072">
    <property type="entry name" value="Response_reg"/>
    <property type="match status" value="1"/>
</dbReference>
<accession>A0A564ZMH3</accession>
<dbReference type="GO" id="GO:0000987">
    <property type="term" value="F:cis-regulatory region sequence-specific DNA binding"/>
    <property type="evidence" value="ECO:0007669"/>
    <property type="project" value="UniProtKB-ARBA"/>
</dbReference>
<dbReference type="InterPro" id="IPR039420">
    <property type="entry name" value="WalR-like"/>
</dbReference>
<evidence type="ECO:0000313" key="13">
    <source>
        <dbReference type="Proteomes" id="UP000334340"/>
    </source>
</evidence>
<dbReference type="SUPFAM" id="SSF52172">
    <property type="entry name" value="CheY-like"/>
    <property type="match status" value="1"/>
</dbReference>
<dbReference type="FunFam" id="1.10.10.10:FF:000210">
    <property type="entry name" value="Winged-helix transcriptional response regulator KdpE"/>
    <property type="match status" value="1"/>
</dbReference>
<feature type="DNA-binding region" description="OmpR/PhoB-type" evidence="9">
    <location>
        <begin position="149"/>
        <end position="248"/>
    </location>
</feature>
<evidence type="ECO:0000256" key="1">
    <source>
        <dbReference type="ARBA" id="ARBA00004496"/>
    </source>
</evidence>
<keyword evidence="13" id="KW-1185">Reference proteome</keyword>
<dbReference type="GO" id="GO:0000156">
    <property type="term" value="F:phosphorelay response regulator activity"/>
    <property type="evidence" value="ECO:0007669"/>
    <property type="project" value="TreeGrafter"/>
</dbReference>
<dbReference type="SMART" id="SM00448">
    <property type="entry name" value="REC"/>
    <property type="match status" value="1"/>
</dbReference>
<evidence type="ECO:0000256" key="4">
    <source>
        <dbReference type="ARBA" id="ARBA00023012"/>
    </source>
</evidence>
<dbReference type="Gene3D" id="6.10.250.690">
    <property type="match status" value="1"/>
</dbReference>
<dbReference type="PROSITE" id="PS50110">
    <property type="entry name" value="RESPONSE_REGULATORY"/>
    <property type="match status" value="1"/>
</dbReference>
<dbReference type="Proteomes" id="UP000334340">
    <property type="component" value="Unassembled WGS sequence"/>
</dbReference>
<keyword evidence="5" id="KW-0805">Transcription regulation</keyword>
<gene>
    <name evidence="12" type="ORF">MELA_02238</name>
</gene>
<keyword evidence="7" id="KW-0804">Transcription</keyword>
<dbReference type="PROSITE" id="PS51755">
    <property type="entry name" value="OMPR_PHOB"/>
    <property type="match status" value="1"/>
</dbReference>
<evidence type="ECO:0000256" key="2">
    <source>
        <dbReference type="ARBA" id="ARBA00022490"/>
    </source>
</evidence>
<keyword evidence="6 9" id="KW-0238">DNA-binding</keyword>
<dbReference type="GO" id="GO:0032993">
    <property type="term" value="C:protein-DNA complex"/>
    <property type="evidence" value="ECO:0007669"/>
    <property type="project" value="TreeGrafter"/>
</dbReference>
<sequence>MSDFLESRASAAGELGSGETSGPAVVLIEDERPIRRFLRATLVSQGYRLFEAATGEEGLAEAAVRQPDVVILDLGLPDIDGLEVIRRLREWTAVPIIVLSARGQESDKIAALDAGADDYVSKPFGIGELLARMRAVLRHATRNPKEAANSTFVVGDLSVDLALRRVVVAEKEVHLTPIEYRLLTTLIHYAGKVVTQRQLLKEVWGPHQTEQPHYLRVYIAQLRCKLEADPARPRYLLTEPGVGYRLASE</sequence>
<evidence type="ECO:0000256" key="7">
    <source>
        <dbReference type="ARBA" id="ARBA00023163"/>
    </source>
</evidence>
<dbReference type="SMART" id="SM00862">
    <property type="entry name" value="Trans_reg_C"/>
    <property type="match status" value="1"/>
</dbReference>
<feature type="domain" description="OmpR/PhoB-type" evidence="11">
    <location>
        <begin position="149"/>
        <end position="248"/>
    </location>
</feature>
<dbReference type="CDD" id="cd17620">
    <property type="entry name" value="REC_OmpR_KdpE-like"/>
    <property type="match status" value="1"/>
</dbReference>
<comment type="subcellular location">
    <subcellularLocation>
        <location evidence="1">Cytoplasm</location>
    </subcellularLocation>
</comment>
<dbReference type="GO" id="GO:0042802">
    <property type="term" value="F:identical protein binding"/>
    <property type="evidence" value="ECO:0007669"/>
    <property type="project" value="UniProtKB-ARBA"/>
</dbReference>
<dbReference type="Gene3D" id="1.10.10.10">
    <property type="entry name" value="Winged helix-like DNA-binding domain superfamily/Winged helix DNA-binding domain"/>
    <property type="match status" value="1"/>
</dbReference>
<evidence type="ECO:0000256" key="8">
    <source>
        <dbReference type="PROSITE-ProRule" id="PRU00169"/>
    </source>
</evidence>